<proteinExistence type="predicted"/>
<name>A0AA88DRV8_FICCA</name>
<dbReference type="AlphaFoldDB" id="A0AA88DRV8"/>
<sequence>MDPRQVDDRDAAYTFYGMQPLIFNGTRQTVSLAAWLYDMEMIFRIYHIKAYLQVPLASRCLARDARLWWMTLGERAMQGDSWAEFRALIIARYGPLPDEDADIPYRDPEIYNDMYLGRYLGYDADWCAYPNESMSHYCRKFQDAMLPYIPRDLGDPELQALYLLREGLPSEIRIFVPTPMVGMTVENMINDIMEAEIIAHMLQVDALADDNIQVHVDDAGIPEPLFEGGPFLPEDSIPAVPLQEIPPQEAEADGEGNKVDPADFIAAPEDQPEHPPVIIINSDDDEEDVEEEVEEQWEEQEQGVWEEEIEDFEDDPEEILFDYGD</sequence>
<gene>
    <name evidence="2" type="ORF">TIFTF001_029143</name>
</gene>
<feature type="region of interest" description="Disordered" evidence="1">
    <location>
        <begin position="248"/>
        <end position="303"/>
    </location>
</feature>
<organism evidence="2 3">
    <name type="scientific">Ficus carica</name>
    <name type="common">Common fig</name>
    <dbReference type="NCBI Taxonomy" id="3494"/>
    <lineage>
        <taxon>Eukaryota</taxon>
        <taxon>Viridiplantae</taxon>
        <taxon>Streptophyta</taxon>
        <taxon>Embryophyta</taxon>
        <taxon>Tracheophyta</taxon>
        <taxon>Spermatophyta</taxon>
        <taxon>Magnoliopsida</taxon>
        <taxon>eudicotyledons</taxon>
        <taxon>Gunneridae</taxon>
        <taxon>Pentapetalae</taxon>
        <taxon>rosids</taxon>
        <taxon>fabids</taxon>
        <taxon>Rosales</taxon>
        <taxon>Moraceae</taxon>
        <taxon>Ficeae</taxon>
        <taxon>Ficus</taxon>
    </lineage>
</organism>
<accession>A0AA88DRV8</accession>
<feature type="compositionally biased region" description="Acidic residues" evidence="1">
    <location>
        <begin position="282"/>
        <end position="303"/>
    </location>
</feature>
<dbReference type="Proteomes" id="UP001187192">
    <property type="component" value="Unassembled WGS sequence"/>
</dbReference>
<evidence type="ECO:0008006" key="4">
    <source>
        <dbReference type="Google" id="ProtNLM"/>
    </source>
</evidence>
<reference evidence="2" key="1">
    <citation type="submission" date="2023-07" db="EMBL/GenBank/DDBJ databases">
        <title>draft genome sequence of fig (Ficus carica).</title>
        <authorList>
            <person name="Takahashi T."/>
            <person name="Nishimura K."/>
        </authorList>
    </citation>
    <scope>NUCLEOTIDE SEQUENCE</scope>
</reference>
<evidence type="ECO:0000313" key="3">
    <source>
        <dbReference type="Proteomes" id="UP001187192"/>
    </source>
</evidence>
<dbReference type="EMBL" id="BTGU01000094">
    <property type="protein sequence ID" value="GMN60055.1"/>
    <property type="molecule type" value="Genomic_DNA"/>
</dbReference>
<protein>
    <recommendedName>
        <fullName evidence="4">Retrotransposon gag domain-containing protein</fullName>
    </recommendedName>
</protein>
<keyword evidence="3" id="KW-1185">Reference proteome</keyword>
<evidence type="ECO:0000313" key="2">
    <source>
        <dbReference type="EMBL" id="GMN60055.1"/>
    </source>
</evidence>
<comment type="caution">
    <text evidence="2">The sequence shown here is derived from an EMBL/GenBank/DDBJ whole genome shotgun (WGS) entry which is preliminary data.</text>
</comment>
<evidence type="ECO:0000256" key="1">
    <source>
        <dbReference type="SAM" id="MobiDB-lite"/>
    </source>
</evidence>